<keyword evidence="2" id="KW-1185">Reference proteome</keyword>
<dbReference type="EMBL" id="BMER01000001">
    <property type="protein sequence ID" value="GGG83146.1"/>
    <property type="molecule type" value="Genomic_DNA"/>
</dbReference>
<dbReference type="Gene3D" id="3.90.550.10">
    <property type="entry name" value="Spore Coat Polysaccharide Biosynthesis Protein SpsA, Chain A"/>
    <property type="match status" value="1"/>
</dbReference>
<evidence type="ECO:0000313" key="1">
    <source>
        <dbReference type="EMBL" id="GGG83146.1"/>
    </source>
</evidence>
<reference evidence="1" key="2">
    <citation type="submission" date="2020-09" db="EMBL/GenBank/DDBJ databases">
        <authorList>
            <person name="Sun Q."/>
            <person name="Zhou Y."/>
        </authorList>
    </citation>
    <scope>NUCLEOTIDE SEQUENCE</scope>
    <source>
        <strain evidence="1">CGMCC 1.12195</strain>
    </source>
</reference>
<proteinExistence type="predicted"/>
<gene>
    <name evidence="1" type="ORF">GCM10007415_15160</name>
</gene>
<dbReference type="PANTHER" id="PTHR33604">
    <property type="entry name" value="OSJNBA0004B13.7 PROTEIN"/>
    <property type="match status" value="1"/>
</dbReference>
<name>A0A917M710_9SPHI</name>
<organism evidence="1 2">
    <name type="scientific">Parapedobacter pyrenivorans</name>
    <dbReference type="NCBI Taxonomy" id="1305674"/>
    <lineage>
        <taxon>Bacteria</taxon>
        <taxon>Pseudomonadati</taxon>
        <taxon>Bacteroidota</taxon>
        <taxon>Sphingobacteriia</taxon>
        <taxon>Sphingobacteriales</taxon>
        <taxon>Sphingobacteriaceae</taxon>
        <taxon>Parapedobacter</taxon>
    </lineage>
</organism>
<dbReference type="InterPro" id="IPR029044">
    <property type="entry name" value="Nucleotide-diphossugar_trans"/>
</dbReference>
<dbReference type="AlphaFoldDB" id="A0A917M710"/>
<sequence>MSNIKNGVYHRNDIDLIISVDYQESDARNQVVNIATSFSWNHGQKTVITHRTNLGLRKHILHCGDLTAEYGSIILLEDDLVVSSQFYSYAQDALQFYNEDERIAGISLYNHRRHPLNRFDFDTIPDDSDVYFLQFASSWGQAWTSGQWKGFKDWYKNATILQNDSIPEKVKSWPESSWLKFFIKYLVVHDKYFVYPNKSFTTNFSDSGTHNKSKNTDFQVPLFSGEMNSLRFKEIDHAINIYDAFFELIPDVIKTLNKDLEGIDFTVDLWGMKPLRVVKTNYLLSTKPLKNTASGHRKGYALEMKPPVLNVISDLPGNDIKLSEANLFENDFKGLDISKNLVWDYFVFKLIPSVYVKIFIKKVLLKLRKK</sequence>
<dbReference type="Proteomes" id="UP000660862">
    <property type="component" value="Unassembled WGS sequence"/>
</dbReference>
<accession>A0A917M710</accession>
<evidence type="ECO:0000313" key="2">
    <source>
        <dbReference type="Proteomes" id="UP000660862"/>
    </source>
</evidence>
<protein>
    <recommendedName>
        <fullName evidence="3">GNT-I family protein</fullName>
    </recommendedName>
</protein>
<evidence type="ECO:0008006" key="3">
    <source>
        <dbReference type="Google" id="ProtNLM"/>
    </source>
</evidence>
<dbReference type="PANTHER" id="PTHR33604:SF3">
    <property type="entry name" value="OSJNBA0004B13.7 PROTEIN"/>
    <property type="match status" value="1"/>
</dbReference>
<comment type="caution">
    <text evidence="1">The sequence shown here is derived from an EMBL/GenBank/DDBJ whole genome shotgun (WGS) entry which is preliminary data.</text>
</comment>
<reference evidence="1" key="1">
    <citation type="journal article" date="2014" name="Int. J. Syst. Evol. Microbiol.">
        <title>Complete genome sequence of Corynebacterium casei LMG S-19264T (=DSM 44701T), isolated from a smear-ripened cheese.</title>
        <authorList>
            <consortium name="US DOE Joint Genome Institute (JGI-PGF)"/>
            <person name="Walter F."/>
            <person name="Albersmeier A."/>
            <person name="Kalinowski J."/>
            <person name="Ruckert C."/>
        </authorList>
    </citation>
    <scope>NUCLEOTIDE SEQUENCE</scope>
    <source>
        <strain evidence="1">CGMCC 1.12195</strain>
    </source>
</reference>
<dbReference type="SUPFAM" id="SSF53448">
    <property type="entry name" value="Nucleotide-diphospho-sugar transferases"/>
    <property type="match status" value="1"/>
</dbReference>